<comment type="caution">
    <text evidence="2">The sequence shown here is derived from an EMBL/GenBank/DDBJ whole genome shotgun (WGS) entry which is preliminary data.</text>
</comment>
<dbReference type="Proteomes" id="UP000257109">
    <property type="component" value="Unassembled WGS sequence"/>
</dbReference>
<organism evidence="2 3">
    <name type="scientific">Mucuna pruriens</name>
    <name type="common">Velvet bean</name>
    <name type="synonym">Dolichos pruriens</name>
    <dbReference type="NCBI Taxonomy" id="157652"/>
    <lineage>
        <taxon>Eukaryota</taxon>
        <taxon>Viridiplantae</taxon>
        <taxon>Streptophyta</taxon>
        <taxon>Embryophyta</taxon>
        <taxon>Tracheophyta</taxon>
        <taxon>Spermatophyta</taxon>
        <taxon>Magnoliopsida</taxon>
        <taxon>eudicotyledons</taxon>
        <taxon>Gunneridae</taxon>
        <taxon>Pentapetalae</taxon>
        <taxon>rosids</taxon>
        <taxon>fabids</taxon>
        <taxon>Fabales</taxon>
        <taxon>Fabaceae</taxon>
        <taxon>Papilionoideae</taxon>
        <taxon>50 kb inversion clade</taxon>
        <taxon>NPAAA clade</taxon>
        <taxon>indigoferoid/millettioid clade</taxon>
        <taxon>Phaseoleae</taxon>
        <taxon>Mucuna</taxon>
    </lineage>
</organism>
<name>A0A371G8A2_MUCPR</name>
<protein>
    <submittedName>
        <fullName evidence="2">Uncharacterized protein</fullName>
    </submittedName>
</protein>
<accession>A0A371G8A2</accession>
<proteinExistence type="predicted"/>
<keyword evidence="3" id="KW-1185">Reference proteome</keyword>
<feature type="non-terminal residue" evidence="2">
    <location>
        <position position="1"/>
    </location>
</feature>
<feature type="region of interest" description="Disordered" evidence="1">
    <location>
        <begin position="74"/>
        <end position="93"/>
    </location>
</feature>
<evidence type="ECO:0000313" key="2">
    <source>
        <dbReference type="EMBL" id="RDX86786.1"/>
    </source>
</evidence>
<dbReference type="EMBL" id="QJKJ01006420">
    <property type="protein sequence ID" value="RDX86786.1"/>
    <property type="molecule type" value="Genomic_DNA"/>
</dbReference>
<dbReference type="AlphaFoldDB" id="A0A371G8A2"/>
<evidence type="ECO:0000313" key="3">
    <source>
        <dbReference type="Proteomes" id="UP000257109"/>
    </source>
</evidence>
<evidence type="ECO:0000256" key="1">
    <source>
        <dbReference type="SAM" id="MobiDB-lite"/>
    </source>
</evidence>
<reference evidence="2" key="1">
    <citation type="submission" date="2018-05" db="EMBL/GenBank/DDBJ databases">
        <title>Draft genome of Mucuna pruriens seed.</title>
        <authorList>
            <person name="Nnadi N.E."/>
            <person name="Vos R."/>
            <person name="Hasami M.H."/>
            <person name="Devisetty U.K."/>
            <person name="Aguiy J.C."/>
        </authorList>
    </citation>
    <scope>NUCLEOTIDE SEQUENCE [LARGE SCALE GENOMIC DNA]</scope>
    <source>
        <strain evidence="2">JCA_2017</strain>
    </source>
</reference>
<gene>
    <name evidence="2" type="ORF">CR513_31839</name>
</gene>
<sequence>MSPYLVVFGKACHLPIEIEHRAYWAMKKCNMAYDHVSYKCGGGPETYESILFEKWFVPSSTWILRKTRAGVKRKEEGYGKKEKKRKQRKWQRPSLVRFPHSSSQSISALGILMTIAKGSSIDIPRNYAIATLSVDRDYKTEYKHSGLNSAGSIFHYDRHGRWRWFTSSSLSAEDQLHQSVLEIPISPLWQTSTSQSQTCTSSIERNTIAAPCTSVNEGKRERENGYNASV</sequence>
<feature type="compositionally biased region" description="Basic residues" evidence="1">
    <location>
        <begin position="81"/>
        <end position="91"/>
    </location>
</feature>